<gene>
    <name evidence="6" type="ORF">GCM10007053_12180</name>
</gene>
<dbReference type="InterPro" id="IPR020097">
    <property type="entry name" value="PsdUridine_synth_TruA_a/b_dom"/>
</dbReference>
<evidence type="ECO:0000256" key="1">
    <source>
        <dbReference type="ARBA" id="ARBA00009375"/>
    </source>
</evidence>
<comment type="caution">
    <text evidence="6">The sequence shown here is derived from an EMBL/GenBank/DDBJ whole genome shotgun (WGS) entry which is preliminary data.</text>
</comment>
<dbReference type="PANTHER" id="PTHR11142">
    <property type="entry name" value="PSEUDOURIDYLATE SYNTHASE"/>
    <property type="match status" value="1"/>
</dbReference>
<reference evidence="6" key="1">
    <citation type="journal article" date="2014" name="Int. J. Syst. Evol. Microbiol.">
        <title>Complete genome sequence of Corynebacterium casei LMG S-19264T (=DSM 44701T), isolated from a smear-ripened cheese.</title>
        <authorList>
            <consortium name="US DOE Joint Genome Institute (JGI-PGF)"/>
            <person name="Walter F."/>
            <person name="Albersmeier A."/>
            <person name="Kalinowski J."/>
            <person name="Ruckert C."/>
        </authorList>
    </citation>
    <scope>NUCLEOTIDE SEQUENCE</scope>
    <source>
        <strain evidence="6">KCTC 23430</strain>
    </source>
</reference>
<reference evidence="6" key="2">
    <citation type="submission" date="2020-09" db="EMBL/GenBank/DDBJ databases">
        <authorList>
            <person name="Sun Q."/>
            <person name="Kim S."/>
        </authorList>
    </citation>
    <scope>NUCLEOTIDE SEQUENCE</scope>
    <source>
        <strain evidence="6">KCTC 23430</strain>
    </source>
</reference>
<comment type="similarity">
    <text evidence="1 4">Belongs to the tRNA pseudouridine synthase TruA family.</text>
</comment>
<evidence type="ECO:0000256" key="4">
    <source>
        <dbReference type="RuleBase" id="RU003792"/>
    </source>
</evidence>
<dbReference type="GO" id="GO:0160147">
    <property type="term" value="F:tRNA pseudouridine(38-40) synthase activity"/>
    <property type="evidence" value="ECO:0007669"/>
    <property type="project" value="UniProtKB-EC"/>
</dbReference>
<dbReference type="Proteomes" id="UP000644693">
    <property type="component" value="Unassembled WGS sequence"/>
</dbReference>
<dbReference type="InterPro" id="IPR020103">
    <property type="entry name" value="PsdUridine_synth_cat_dom_sf"/>
</dbReference>
<evidence type="ECO:0000313" key="6">
    <source>
        <dbReference type="EMBL" id="GHD30425.1"/>
    </source>
</evidence>
<dbReference type="PANTHER" id="PTHR11142:SF0">
    <property type="entry name" value="TRNA PSEUDOURIDINE SYNTHASE-LIKE 1"/>
    <property type="match status" value="1"/>
</dbReference>
<protein>
    <recommendedName>
        <fullName evidence="4">tRNA pseudouridine synthase</fullName>
        <ecNumber evidence="4">5.4.99.12</ecNumber>
    </recommendedName>
</protein>
<dbReference type="Pfam" id="PF01416">
    <property type="entry name" value="PseudoU_synth_1"/>
    <property type="match status" value="1"/>
</dbReference>
<keyword evidence="3 4" id="KW-0413">Isomerase</keyword>
<comment type="catalytic activity">
    <reaction evidence="4">
        <text>uridine(38/39/40) in tRNA = pseudouridine(38/39/40) in tRNA</text>
        <dbReference type="Rhea" id="RHEA:22376"/>
        <dbReference type="Rhea" id="RHEA-COMP:10085"/>
        <dbReference type="Rhea" id="RHEA-COMP:10087"/>
        <dbReference type="ChEBI" id="CHEBI:65314"/>
        <dbReference type="ChEBI" id="CHEBI:65315"/>
        <dbReference type="EC" id="5.4.99.12"/>
    </reaction>
</comment>
<evidence type="ECO:0000259" key="5">
    <source>
        <dbReference type="Pfam" id="PF01416"/>
    </source>
</evidence>
<accession>A0A919CJF2</accession>
<dbReference type="GO" id="GO:0003723">
    <property type="term" value="F:RNA binding"/>
    <property type="evidence" value="ECO:0007669"/>
    <property type="project" value="InterPro"/>
</dbReference>
<keyword evidence="7" id="KW-1185">Reference proteome</keyword>
<proteinExistence type="inferred from homology"/>
<feature type="domain" description="Pseudouridine synthase I TruA alpha/beta" evidence="5">
    <location>
        <begin position="4"/>
        <end position="106"/>
    </location>
</feature>
<dbReference type="EC" id="5.4.99.12" evidence="4"/>
<keyword evidence="2 4" id="KW-0819">tRNA processing</keyword>
<dbReference type="InterPro" id="IPR020095">
    <property type="entry name" value="PsdUridine_synth_TruA_C"/>
</dbReference>
<evidence type="ECO:0000313" key="7">
    <source>
        <dbReference type="Proteomes" id="UP000644693"/>
    </source>
</evidence>
<dbReference type="SUPFAM" id="SSF55120">
    <property type="entry name" value="Pseudouridine synthase"/>
    <property type="match status" value="1"/>
</dbReference>
<dbReference type="Gene3D" id="3.30.70.660">
    <property type="entry name" value="Pseudouridine synthase I, catalytic domain, C-terminal subdomain"/>
    <property type="match status" value="1"/>
</dbReference>
<dbReference type="GO" id="GO:0031119">
    <property type="term" value="P:tRNA pseudouridine synthesis"/>
    <property type="evidence" value="ECO:0007669"/>
    <property type="project" value="TreeGrafter"/>
</dbReference>
<evidence type="ECO:0000256" key="2">
    <source>
        <dbReference type="ARBA" id="ARBA00022694"/>
    </source>
</evidence>
<dbReference type="AlphaFoldDB" id="A0A919CJF2"/>
<sequence length="123" mass="13129">MDQAAQQMLGERDFSAFRAASCQASTPMRDMQAISVSRHGALIAIDFRANAFLHHMVRNIAGTLMMIGSGQAHPNWVAELLEAGDRRVAADTAPAAGLYLVEVSYPDTFNLPVPPPGPALLPG</sequence>
<dbReference type="InterPro" id="IPR001406">
    <property type="entry name" value="PsdUridine_synth_TruA"/>
</dbReference>
<organism evidence="6 7">
    <name type="scientific">Parahalioglobus pacificus</name>
    <dbReference type="NCBI Taxonomy" id="930806"/>
    <lineage>
        <taxon>Bacteria</taxon>
        <taxon>Pseudomonadati</taxon>
        <taxon>Pseudomonadota</taxon>
        <taxon>Gammaproteobacteria</taxon>
        <taxon>Cellvibrionales</taxon>
        <taxon>Halieaceae</taxon>
        <taxon>Parahalioglobus</taxon>
    </lineage>
</organism>
<name>A0A919CJF2_9GAMM</name>
<dbReference type="EMBL" id="BMYM01000001">
    <property type="protein sequence ID" value="GHD30425.1"/>
    <property type="molecule type" value="Genomic_DNA"/>
</dbReference>
<evidence type="ECO:0000256" key="3">
    <source>
        <dbReference type="ARBA" id="ARBA00023235"/>
    </source>
</evidence>